<comment type="caution">
    <text evidence="6">The sequence shown here is derived from an EMBL/GenBank/DDBJ whole genome shotgun (WGS) entry which is preliminary data.</text>
</comment>
<dbReference type="GO" id="GO:0015031">
    <property type="term" value="P:protein transport"/>
    <property type="evidence" value="ECO:0007669"/>
    <property type="project" value="UniProtKB-KW"/>
</dbReference>
<dbReference type="PANTHER" id="PTHR12542:SF87">
    <property type="entry name" value="EXOCYST SUBUNIT EXO70 FAMILY PROTEIN"/>
    <property type="match status" value="1"/>
</dbReference>
<feature type="region of interest" description="Disordered" evidence="4">
    <location>
        <begin position="86"/>
        <end position="112"/>
    </location>
</feature>
<keyword evidence="3" id="KW-0653">Protein transport</keyword>
<dbReference type="InterPro" id="IPR016159">
    <property type="entry name" value="Cullin_repeat-like_dom_sf"/>
</dbReference>
<evidence type="ECO:0000259" key="5">
    <source>
        <dbReference type="Pfam" id="PF03081"/>
    </source>
</evidence>
<dbReference type="Proteomes" id="UP000249390">
    <property type="component" value="Unassembled WGS sequence"/>
</dbReference>
<feature type="region of interest" description="Disordered" evidence="4">
    <location>
        <begin position="1"/>
        <end position="27"/>
    </location>
</feature>
<dbReference type="Pfam" id="PF03081">
    <property type="entry name" value="Exo70_C"/>
    <property type="match status" value="1"/>
</dbReference>
<proteinExistence type="inferred from homology"/>
<name>A0A328EAA3_9ASTE</name>
<evidence type="ECO:0000313" key="7">
    <source>
        <dbReference type="Proteomes" id="UP000249390"/>
    </source>
</evidence>
<comment type="function">
    <text evidence="3">Component of the exocyst complex.</text>
</comment>
<evidence type="ECO:0000256" key="4">
    <source>
        <dbReference type="SAM" id="MobiDB-lite"/>
    </source>
</evidence>
<keyword evidence="7" id="KW-1185">Reference proteome</keyword>
<accession>A0A328EAA3</accession>
<dbReference type="SUPFAM" id="SSF74788">
    <property type="entry name" value="Cullin repeat-like"/>
    <property type="match status" value="1"/>
</dbReference>
<dbReference type="Gene3D" id="1.20.1280.170">
    <property type="entry name" value="Exocyst complex component Exo70"/>
    <property type="match status" value="1"/>
</dbReference>
<dbReference type="GO" id="GO:0000145">
    <property type="term" value="C:exocyst"/>
    <property type="evidence" value="ECO:0007669"/>
    <property type="project" value="InterPro"/>
</dbReference>
<organism evidence="6 7">
    <name type="scientific">Cuscuta australis</name>
    <dbReference type="NCBI Taxonomy" id="267555"/>
    <lineage>
        <taxon>Eukaryota</taxon>
        <taxon>Viridiplantae</taxon>
        <taxon>Streptophyta</taxon>
        <taxon>Embryophyta</taxon>
        <taxon>Tracheophyta</taxon>
        <taxon>Spermatophyta</taxon>
        <taxon>Magnoliopsida</taxon>
        <taxon>eudicotyledons</taxon>
        <taxon>Gunneridae</taxon>
        <taxon>Pentapetalae</taxon>
        <taxon>asterids</taxon>
        <taxon>lamiids</taxon>
        <taxon>Solanales</taxon>
        <taxon>Convolvulaceae</taxon>
        <taxon>Cuscuteae</taxon>
        <taxon>Cuscuta</taxon>
        <taxon>Cuscuta subgen. Grammica</taxon>
        <taxon>Cuscuta sect. Cleistogrammica</taxon>
    </lineage>
</organism>
<dbReference type="EMBL" id="NQVE01000005">
    <property type="protein sequence ID" value="RAL55015.1"/>
    <property type="molecule type" value="Genomic_DNA"/>
</dbReference>
<dbReference type="InterPro" id="IPR004140">
    <property type="entry name" value="Exo70"/>
</dbReference>
<protein>
    <recommendedName>
        <fullName evidence="3">Exocyst subunit Exo70 family protein</fullName>
    </recommendedName>
</protein>
<comment type="similarity">
    <text evidence="1 3">Belongs to the EXO70 family.</text>
</comment>
<evidence type="ECO:0000256" key="2">
    <source>
        <dbReference type="ARBA" id="ARBA00022448"/>
    </source>
</evidence>
<gene>
    <name evidence="6" type="ORF">DM860_013711</name>
</gene>
<feature type="domain" description="Exocyst complex subunit Exo70 C-terminal" evidence="5">
    <location>
        <begin position="219"/>
        <end position="569"/>
    </location>
</feature>
<dbReference type="InterPro" id="IPR046364">
    <property type="entry name" value="Exo70_C"/>
</dbReference>
<reference evidence="6 7" key="1">
    <citation type="submission" date="2018-06" db="EMBL/GenBank/DDBJ databases">
        <title>The Genome of Cuscuta australis (Dodder) Provides Insight into the Evolution of Plant Parasitism.</title>
        <authorList>
            <person name="Liu H."/>
        </authorList>
    </citation>
    <scope>NUCLEOTIDE SEQUENCE [LARGE SCALE GENOMIC DNA]</scope>
    <source>
        <strain evidence="7">cv. Yunnan</strain>
        <tissue evidence="6">Vines</tissue>
    </source>
</reference>
<dbReference type="PANTHER" id="PTHR12542">
    <property type="entry name" value="EXOCYST COMPLEX PROTEIN EXO70"/>
    <property type="match status" value="1"/>
</dbReference>
<evidence type="ECO:0000256" key="3">
    <source>
        <dbReference type="RuleBase" id="RU365026"/>
    </source>
</evidence>
<evidence type="ECO:0000313" key="6">
    <source>
        <dbReference type="EMBL" id="RAL55015.1"/>
    </source>
</evidence>
<dbReference type="GO" id="GO:0005546">
    <property type="term" value="F:phosphatidylinositol-4,5-bisphosphate binding"/>
    <property type="evidence" value="ECO:0007669"/>
    <property type="project" value="InterPro"/>
</dbReference>
<sequence length="586" mass="66873">MEKNSDEYETNDILDQEHNDNGGDEVPDTVHHFIKIIESWIAKYDDRNLSSGNTRAKIGKMTEDDSFFYEAVARVSKFVVPTRDQNDNIARNKHSTDDVVQSSPSSSSSSADMVLQRAMTFMEEELRILLEDFGNNHESGARGERDDPYEPYPPEVVTRMNRMATIMISGRYETECCQVYSICRRNTFAKELKKLGFKKNHNSSDIEKMDSDSLEDEITKWLRATKSCSQVLFIGERRLGEAVFSDHPMISRSLFNNLARAVVIQLLDFADVVAQTKCSPEHLFKFLEMYETARDLIPAIRDGCSDESEHEITSEILAAGDRIGEASVKIFSDFDASIKNDTARDQVPGGAVHPLTRYVMNYLINACDFKPALEQIFRKHANSDGGEISPFSAQLRNTMELLDANLEAKSNLYKDTSLRLIFHMNNGRYILQKIKGSPEIREAIGDAVYRRRSTDVRQYHKNYHRETWGKVLQILKHDGLVQNGGKVNKEALKERFKNFSNAMEEIHKTQSSWVVNDEQLQSELRVSVSGVIIPAYRSFLGKFKHHLDGSKHVDRYIKYQSEDIETLIEGLFDGNPASMIKNSKKN</sequence>
<evidence type="ECO:0000256" key="1">
    <source>
        <dbReference type="ARBA" id="ARBA00006756"/>
    </source>
</evidence>
<keyword evidence="2 3" id="KW-0813">Transport</keyword>
<dbReference type="AlphaFoldDB" id="A0A328EAA3"/>
<dbReference type="GO" id="GO:0006887">
    <property type="term" value="P:exocytosis"/>
    <property type="evidence" value="ECO:0007669"/>
    <property type="project" value="UniProtKB-KW"/>
</dbReference>
<keyword evidence="3" id="KW-0268">Exocytosis</keyword>